<organism evidence="1 2">
    <name type="scientific">Maritalea myrionectae</name>
    <dbReference type="NCBI Taxonomy" id="454601"/>
    <lineage>
        <taxon>Bacteria</taxon>
        <taxon>Pseudomonadati</taxon>
        <taxon>Pseudomonadota</taxon>
        <taxon>Alphaproteobacteria</taxon>
        <taxon>Hyphomicrobiales</taxon>
        <taxon>Devosiaceae</taxon>
        <taxon>Maritalea</taxon>
    </lineage>
</organism>
<dbReference type="Proteomes" id="UP000258927">
    <property type="component" value="Chromosome"/>
</dbReference>
<evidence type="ECO:0000313" key="2">
    <source>
        <dbReference type="Proteomes" id="UP000258927"/>
    </source>
</evidence>
<gene>
    <name evidence="1" type="ORF">MXMO3_03120</name>
</gene>
<name>A0A2R4MIC7_9HYPH</name>
<sequence length="97" mass="10897">MSDKVEVENVNTPGKFTRVDAAKYNAMYKAMMQVLPHEAPGMVVKDVIAEAKKHLPEDLFPGGSTAGWWVKCVQLDLEAKKKIARAEKPPVRLYRLD</sequence>
<dbReference type="Pfam" id="PF22278">
    <property type="entry name" value="DUF6958"/>
    <property type="match status" value="1"/>
</dbReference>
<dbReference type="EMBL" id="CP021330">
    <property type="protein sequence ID" value="AVX05626.1"/>
    <property type="molecule type" value="Genomic_DNA"/>
</dbReference>
<dbReference type="InterPro" id="IPR054233">
    <property type="entry name" value="DUF6958"/>
</dbReference>
<protein>
    <submittedName>
        <fullName evidence="1">Uncharacterized protein</fullName>
    </submittedName>
</protein>
<evidence type="ECO:0000313" key="1">
    <source>
        <dbReference type="EMBL" id="AVX05626.1"/>
    </source>
</evidence>
<keyword evidence="2" id="KW-1185">Reference proteome</keyword>
<dbReference type="KEGG" id="mmyr:MXMO3_03120"/>
<dbReference type="RefSeq" id="WP_117396450.1">
    <property type="nucleotide sequence ID" value="NZ_CP021330.1"/>
</dbReference>
<accession>A0A2R4MIC7</accession>
<proteinExistence type="predicted"/>
<dbReference type="STRING" id="1122213.GCA_000423365_00813"/>
<reference evidence="1 2" key="1">
    <citation type="submission" date="2017-05" db="EMBL/GenBank/DDBJ databases">
        <title>Genome Analysis of Maritalea myrionectae HL2708#5.</title>
        <authorList>
            <consortium name="Cotde Inc.-PKNU"/>
            <person name="Jang D."/>
            <person name="Oh H.-M."/>
        </authorList>
    </citation>
    <scope>NUCLEOTIDE SEQUENCE [LARGE SCALE GENOMIC DNA]</scope>
    <source>
        <strain evidence="1 2">HL2708#5</strain>
    </source>
</reference>
<dbReference type="AlphaFoldDB" id="A0A2R4MIC7"/>